<dbReference type="SUPFAM" id="SSF52283">
    <property type="entry name" value="Formate/glycerate dehydrogenase catalytic domain-like"/>
    <property type="match status" value="1"/>
</dbReference>
<reference evidence="5 7" key="3">
    <citation type="submission" date="2017-09" db="EMBL/GenBank/DDBJ databases">
        <title>Streptomyces genome completion.</title>
        <authorList>
            <person name="Lee N."/>
            <person name="Cho B.-K."/>
        </authorList>
    </citation>
    <scope>NUCLEOTIDE SEQUENCE [LARGE SCALE GENOMIC DNA]</scope>
    <source>
        <strain evidence="5 7">ATCC 14899</strain>
    </source>
</reference>
<reference evidence="4 6" key="2">
    <citation type="journal article" date="2016" name="Appl. Microbiol. Biotechnol.">
        <title>Exploiting the genome sequence of Streptomyces nodosus for enhanced antibiotic production.</title>
        <authorList>
            <person name="Sweeney P."/>
            <person name="Murphy C.D."/>
            <person name="Caffrey P."/>
        </authorList>
    </citation>
    <scope>NUCLEOTIDE SEQUENCE [LARGE SCALE GENOMIC DNA]</scope>
    <source>
        <strain evidence="4 6">ATCC 14899</strain>
    </source>
</reference>
<gene>
    <name evidence="5" type="ORF">CP978_27705</name>
    <name evidence="4" type="ORF">SNOD_27420</name>
</gene>
<dbReference type="SUPFAM" id="SSF51735">
    <property type="entry name" value="NAD(P)-binding Rossmann-fold domains"/>
    <property type="match status" value="1"/>
</dbReference>
<dbReference type="PANTHER" id="PTHR10996">
    <property type="entry name" value="2-HYDROXYACID DEHYDROGENASE-RELATED"/>
    <property type="match status" value="1"/>
</dbReference>
<dbReference type="EMBL" id="CP023747">
    <property type="protein sequence ID" value="QEV41842.1"/>
    <property type="molecule type" value="Genomic_DNA"/>
</dbReference>
<dbReference type="EMBL" id="CP009313">
    <property type="protein sequence ID" value="AJE43346.1"/>
    <property type="molecule type" value="Genomic_DNA"/>
</dbReference>
<dbReference type="Proteomes" id="UP000325763">
    <property type="component" value="Chromosome"/>
</dbReference>
<evidence type="ECO:0000259" key="3">
    <source>
        <dbReference type="Pfam" id="PF02826"/>
    </source>
</evidence>
<evidence type="ECO:0000313" key="6">
    <source>
        <dbReference type="Proteomes" id="UP000031526"/>
    </source>
</evidence>
<keyword evidence="1" id="KW-0560">Oxidoreductase</keyword>
<evidence type="ECO:0000256" key="2">
    <source>
        <dbReference type="ARBA" id="ARBA00023027"/>
    </source>
</evidence>
<dbReference type="GO" id="GO:0051287">
    <property type="term" value="F:NAD binding"/>
    <property type="evidence" value="ECO:0007669"/>
    <property type="project" value="InterPro"/>
</dbReference>
<evidence type="ECO:0000256" key="1">
    <source>
        <dbReference type="ARBA" id="ARBA00023002"/>
    </source>
</evidence>
<dbReference type="GO" id="GO:0030267">
    <property type="term" value="F:glyoxylate reductase (NADPH) activity"/>
    <property type="evidence" value="ECO:0007669"/>
    <property type="project" value="TreeGrafter"/>
</dbReference>
<dbReference type="AlphaFoldDB" id="A0A0B5DRX5"/>
<dbReference type="RefSeq" id="WP_043445264.1">
    <property type="nucleotide sequence ID" value="NZ_CP009313.1"/>
</dbReference>
<dbReference type="STRING" id="40318.SNOD_27420"/>
<dbReference type="CDD" id="cd12167">
    <property type="entry name" value="2-Hacid_dh_8"/>
    <property type="match status" value="1"/>
</dbReference>
<dbReference type="Proteomes" id="UP000031526">
    <property type="component" value="Chromosome"/>
</dbReference>
<keyword evidence="2" id="KW-0520">NAD</keyword>
<dbReference type="InterPro" id="IPR006140">
    <property type="entry name" value="D-isomer_DH_NAD-bd"/>
</dbReference>
<organism evidence="4 6">
    <name type="scientific">Streptomyces nodosus</name>
    <dbReference type="NCBI Taxonomy" id="40318"/>
    <lineage>
        <taxon>Bacteria</taxon>
        <taxon>Bacillati</taxon>
        <taxon>Actinomycetota</taxon>
        <taxon>Actinomycetes</taxon>
        <taxon>Kitasatosporales</taxon>
        <taxon>Streptomycetaceae</taxon>
        <taxon>Streptomyces</taxon>
    </lineage>
</organism>
<proteinExistence type="predicted"/>
<dbReference type="Gene3D" id="3.40.50.720">
    <property type="entry name" value="NAD(P)-binding Rossmann-like Domain"/>
    <property type="match status" value="2"/>
</dbReference>
<dbReference type="HOGENOM" id="CLU_019796_1_3_11"/>
<dbReference type="KEGG" id="snq:CP978_27705"/>
<dbReference type="PANTHER" id="PTHR10996:SF178">
    <property type="entry name" value="2-HYDROXYACID DEHYDROGENASE YGL185C-RELATED"/>
    <property type="match status" value="1"/>
</dbReference>
<protein>
    <submittedName>
        <fullName evidence="4 5">Hydroxyacid dehydrogenase</fullName>
    </submittedName>
</protein>
<dbReference type="GO" id="GO:0005829">
    <property type="term" value="C:cytosol"/>
    <property type="evidence" value="ECO:0007669"/>
    <property type="project" value="TreeGrafter"/>
</dbReference>
<dbReference type="InterPro" id="IPR050223">
    <property type="entry name" value="D-isomer_2-hydroxyacid_DH"/>
</dbReference>
<dbReference type="OrthoDB" id="4324715at2"/>
<feature type="domain" description="D-isomer specific 2-hydroxyacid dehydrogenase NAD-binding" evidence="3">
    <location>
        <begin position="135"/>
        <end position="297"/>
    </location>
</feature>
<dbReference type="InterPro" id="IPR036291">
    <property type="entry name" value="NAD(P)-bd_dom_sf"/>
</dbReference>
<evidence type="ECO:0000313" key="5">
    <source>
        <dbReference type="EMBL" id="QEV41842.1"/>
    </source>
</evidence>
<sequence length="339" mass="36314">MQTTPSALVVMSRESFEAHFDAARLARLADLVTLGDPVWTDDLDTPAVRARLADVEVMLTSWGAPRLTPERLDAAPALRMVLHCAGSVRGLVGDDVWRRGIRITSAADTNAVPVAEYTLAAIIFAGKKVPFIAADERLAYEGWGRVTGYGDLSNFAQTVGIVGFSRIGRKVVELLKVLDDTTCLVADPYADPAEVAAAGATLVELRELLPRVDVLSLHAPELQETRHLIGAEQLRLLPDHATVINTARGSLVDSDALAAECASGRLFAILDVTDPEPLPASSPLRRLAQVMVTPHVAGSLGSEIGRLTDHTIDELARWLGQQPLRGEVTAESWALGLSA</sequence>
<dbReference type="GO" id="GO:0016618">
    <property type="term" value="F:hydroxypyruvate reductase [NAD(P)H] activity"/>
    <property type="evidence" value="ECO:0007669"/>
    <property type="project" value="TreeGrafter"/>
</dbReference>
<reference evidence="6" key="1">
    <citation type="submission" date="2014-09" db="EMBL/GenBank/DDBJ databases">
        <title>Sequence of the Streptomyces nodosus genome.</title>
        <authorList>
            <person name="Sweeney P."/>
            <person name="Stephens N."/>
            <person name="Murphy C."/>
            <person name="Caffrey P."/>
        </authorList>
    </citation>
    <scope>NUCLEOTIDE SEQUENCE [LARGE SCALE GENOMIC DNA]</scope>
    <source>
        <strain evidence="6">ATCC 14899</strain>
    </source>
</reference>
<dbReference type="Pfam" id="PF02826">
    <property type="entry name" value="2-Hacid_dh_C"/>
    <property type="match status" value="1"/>
</dbReference>
<accession>A0A0B5DRX5</accession>
<keyword evidence="6" id="KW-1185">Reference proteome</keyword>
<evidence type="ECO:0000313" key="4">
    <source>
        <dbReference type="EMBL" id="AJE43346.1"/>
    </source>
</evidence>
<name>A0A0B5DRX5_9ACTN</name>
<evidence type="ECO:0000313" key="7">
    <source>
        <dbReference type="Proteomes" id="UP000325763"/>
    </source>
</evidence>